<dbReference type="SUPFAM" id="SSF53300">
    <property type="entry name" value="vWA-like"/>
    <property type="match status" value="1"/>
</dbReference>
<keyword evidence="6 13" id="KW-0547">Nucleotide-binding</keyword>
<accession>A0A9X5CDM2</accession>
<dbReference type="Proteomes" id="UP000474104">
    <property type="component" value="Unassembled WGS sequence"/>
</dbReference>
<dbReference type="InterPro" id="IPR036465">
    <property type="entry name" value="vWFA_dom_sf"/>
</dbReference>
<dbReference type="PROSITE" id="PS50234">
    <property type="entry name" value="VWFA"/>
    <property type="match status" value="1"/>
</dbReference>
<dbReference type="AlphaFoldDB" id="A0A9X5CDM2"/>
<dbReference type="InterPro" id="IPR029047">
    <property type="entry name" value="HSP70_peptide-bd_sf"/>
</dbReference>
<keyword evidence="5" id="KW-0597">Phosphoprotein</keyword>
<evidence type="ECO:0000313" key="15">
    <source>
        <dbReference type="EMBL" id="NDO69291.1"/>
    </source>
</evidence>
<dbReference type="SMART" id="SM00327">
    <property type="entry name" value="VWA"/>
    <property type="match status" value="1"/>
</dbReference>
<dbReference type="FunFam" id="3.30.420.40:FF:000071">
    <property type="entry name" value="Molecular chaperone DnaK"/>
    <property type="match status" value="1"/>
</dbReference>
<dbReference type="PROSITE" id="PS00297">
    <property type="entry name" value="HSP70_1"/>
    <property type="match status" value="1"/>
</dbReference>
<keyword evidence="9" id="KW-0143">Chaperone</keyword>
<sequence length="727" mass="79584">MSVSVGIDLGTTYSAVAYVPEGENTPKIIMNSEGRKITPSVIQFMNGNLIFGSEAESAFIAGEEGCAATFKRSMGSNDSYCIIDGKSYSSTDLSALLLRHLKEDAERELNDTIDSAVITVPAYFYSAEREATIRAAEIAGLKVKKIIDEPNAAAMAYGLNHWRENANILVYDLGGGTFDVTLTHMNGNGDLQTVVTRGDHYLGGRDWDNRLENILIDKFEDETGLEIRNDDELLRTVRGLSEGTKRQLTSLKSANANASFSGYGYASVSVTRQEFEENTVDLIERTGTLCRAIMEEANLKWSDVSDILLVGGSTRMPQVSSYLFKLYGKKPITHVNPDEAVALGAAIQSVKESSQYTQLTVAIMDGKKRTDRSASLGKMHLAAKPAKKLDGLGVMTLRETTAHAMGMIAVSEDGTHYVNEIIIPANHPRPVKSAKAFSFRVRRKGLNEMEIFVLQGDKENPLDNMIPFRYVVTGLKYDKKKKGKSIVRIQYSYDDNGVINVEARQDDERTNLTVRRDKVPEDMSKYGLPLDASQNQPMPLNVVMAVDVSGSMSGTPIADAKAAMCDFVRQLDFAYTCVGVVAVSDKNQIVCGLTDNEDECIQKIQSIECGQTGYGNAEHPFYTIENMLKNEEGRLFAVILADGVWDRQQNAIDAAHECNENGIETAAIGFGGADYNFLRSISSEDANAMFVPQSELTQAFGSIAQSLGDLGIAEENVKVTDVATWEG</sequence>
<reference evidence="15 16" key="1">
    <citation type="submission" date="2019-07" db="EMBL/GenBank/DDBJ databases">
        <title>Draft genome sequences of 15 bacterial species constituting the stable defined intestinal microbiota of the GM15 gnotobiotic mouse model.</title>
        <authorList>
            <person name="Elie C."/>
            <person name="Mathieu A."/>
            <person name="Saliou A."/>
            <person name="Darnaud M."/>
            <person name="Leulier F."/>
            <person name="Tamellini A."/>
        </authorList>
    </citation>
    <scope>NUCLEOTIDE SEQUENCE [LARGE SCALE GENOMIC DNA]</scope>
    <source>
        <strain evidence="16">ASF 502</strain>
    </source>
</reference>
<dbReference type="Gene3D" id="3.30.420.40">
    <property type="match status" value="2"/>
</dbReference>
<dbReference type="InterPro" id="IPR018181">
    <property type="entry name" value="Heat_shock_70_CS"/>
</dbReference>
<evidence type="ECO:0000256" key="9">
    <source>
        <dbReference type="ARBA" id="ARBA00023186"/>
    </source>
</evidence>
<dbReference type="PROSITE" id="PS01036">
    <property type="entry name" value="HSP70_3"/>
    <property type="match status" value="1"/>
</dbReference>
<evidence type="ECO:0000313" key="16">
    <source>
        <dbReference type="Proteomes" id="UP000474104"/>
    </source>
</evidence>
<gene>
    <name evidence="15" type="ORF">FMM80_11615</name>
</gene>
<name>A0A9X5CDM2_9FIRM</name>
<organism evidence="15 16">
    <name type="scientific">Schaedlerella arabinosiphila</name>
    <dbReference type="NCBI Taxonomy" id="2044587"/>
    <lineage>
        <taxon>Bacteria</taxon>
        <taxon>Bacillati</taxon>
        <taxon>Bacillota</taxon>
        <taxon>Clostridia</taxon>
        <taxon>Lachnospirales</taxon>
        <taxon>Lachnospiraceae</taxon>
        <taxon>Schaedlerella</taxon>
    </lineage>
</organism>
<evidence type="ECO:0000256" key="10">
    <source>
        <dbReference type="ARBA" id="ARBA00030019"/>
    </source>
</evidence>
<dbReference type="RefSeq" id="WP_004074138.1">
    <property type="nucleotide sequence ID" value="NZ_VIRB01000068.1"/>
</dbReference>
<dbReference type="FunFam" id="3.90.640.10:FF:000003">
    <property type="entry name" value="Molecular chaperone DnaK"/>
    <property type="match status" value="1"/>
</dbReference>
<keyword evidence="8" id="KW-0346">Stress response</keyword>
<dbReference type="PANTHER" id="PTHR19375">
    <property type="entry name" value="HEAT SHOCK PROTEIN 70KDA"/>
    <property type="match status" value="1"/>
</dbReference>
<dbReference type="Gene3D" id="2.60.34.10">
    <property type="entry name" value="Substrate Binding Domain Of DNAk, Chain A, domain 1"/>
    <property type="match status" value="1"/>
</dbReference>
<comment type="similarity">
    <text evidence="2 13">Belongs to the heat shock protein 70 family.</text>
</comment>
<dbReference type="CDD" id="cd00198">
    <property type="entry name" value="vWFA"/>
    <property type="match status" value="1"/>
</dbReference>
<evidence type="ECO:0000256" key="3">
    <source>
        <dbReference type="ARBA" id="ARBA00014415"/>
    </source>
</evidence>
<evidence type="ECO:0000256" key="4">
    <source>
        <dbReference type="ARBA" id="ARBA00017249"/>
    </source>
</evidence>
<evidence type="ECO:0000256" key="5">
    <source>
        <dbReference type="ARBA" id="ARBA00022553"/>
    </source>
</evidence>
<dbReference type="EMBL" id="VIRB01000068">
    <property type="protein sequence ID" value="NDO69291.1"/>
    <property type="molecule type" value="Genomic_DNA"/>
</dbReference>
<dbReference type="Gene3D" id="3.40.50.410">
    <property type="entry name" value="von Willebrand factor, type A domain"/>
    <property type="match status" value="1"/>
</dbReference>
<dbReference type="GO" id="GO:0140662">
    <property type="term" value="F:ATP-dependent protein folding chaperone"/>
    <property type="evidence" value="ECO:0007669"/>
    <property type="project" value="InterPro"/>
</dbReference>
<dbReference type="GO" id="GO:0005524">
    <property type="term" value="F:ATP binding"/>
    <property type="evidence" value="ECO:0007669"/>
    <property type="project" value="UniProtKB-KW"/>
</dbReference>
<dbReference type="SUPFAM" id="SSF53067">
    <property type="entry name" value="Actin-like ATPase domain"/>
    <property type="match status" value="2"/>
</dbReference>
<evidence type="ECO:0000256" key="7">
    <source>
        <dbReference type="ARBA" id="ARBA00022840"/>
    </source>
</evidence>
<evidence type="ECO:0000256" key="1">
    <source>
        <dbReference type="ARBA" id="ARBA00002290"/>
    </source>
</evidence>
<dbReference type="Gene3D" id="3.90.640.10">
    <property type="entry name" value="Actin, Chain A, domain 4"/>
    <property type="match status" value="1"/>
</dbReference>
<dbReference type="PRINTS" id="PR00301">
    <property type="entry name" value="HEATSHOCK70"/>
</dbReference>
<protein>
    <recommendedName>
        <fullName evidence="3">Chaperone protein DnaK</fullName>
    </recommendedName>
    <alternativeName>
        <fullName evidence="4">Chaperone protein dnaK</fullName>
    </alternativeName>
    <alternativeName>
        <fullName evidence="12">HSP70</fullName>
    </alternativeName>
    <alternativeName>
        <fullName evidence="11">Heat shock 70 kDa protein</fullName>
    </alternativeName>
    <alternativeName>
        <fullName evidence="10">Heat shock protein 70</fullName>
    </alternativeName>
</protein>
<dbReference type="Pfam" id="PF00012">
    <property type="entry name" value="HSP70"/>
    <property type="match status" value="2"/>
</dbReference>
<proteinExistence type="inferred from homology"/>
<dbReference type="SUPFAM" id="SSF100920">
    <property type="entry name" value="Heat shock protein 70kD (HSP70), peptide-binding domain"/>
    <property type="match status" value="1"/>
</dbReference>
<evidence type="ECO:0000256" key="2">
    <source>
        <dbReference type="ARBA" id="ARBA00007381"/>
    </source>
</evidence>
<evidence type="ECO:0000259" key="14">
    <source>
        <dbReference type="PROSITE" id="PS50234"/>
    </source>
</evidence>
<dbReference type="InterPro" id="IPR013126">
    <property type="entry name" value="Hsp_70_fam"/>
</dbReference>
<evidence type="ECO:0000256" key="11">
    <source>
        <dbReference type="ARBA" id="ARBA00030945"/>
    </source>
</evidence>
<dbReference type="InterPro" id="IPR043129">
    <property type="entry name" value="ATPase_NBD"/>
</dbReference>
<dbReference type="CDD" id="cd24029">
    <property type="entry name" value="ASKHA_NBD_HSP70_DnaK_HscA_HscC"/>
    <property type="match status" value="1"/>
</dbReference>
<dbReference type="OrthoDB" id="9766019at2"/>
<comment type="function">
    <text evidence="1">Acts as a chaperone.</text>
</comment>
<keyword evidence="7 13" id="KW-0067">ATP-binding</keyword>
<evidence type="ECO:0000256" key="13">
    <source>
        <dbReference type="RuleBase" id="RU003322"/>
    </source>
</evidence>
<evidence type="ECO:0000256" key="12">
    <source>
        <dbReference type="ARBA" id="ARBA00033103"/>
    </source>
</evidence>
<evidence type="ECO:0000256" key="6">
    <source>
        <dbReference type="ARBA" id="ARBA00022741"/>
    </source>
</evidence>
<comment type="caution">
    <text evidence="15">The sequence shown here is derived from an EMBL/GenBank/DDBJ whole genome shotgun (WGS) entry which is preliminary data.</text>
</comment>
<evidence type="ECO:0000256" key="8">
    <source>
        <dbReference type="ARBA" id="ARBA00023016"/>
    </source>
</evidence>
<dbReference type="InterPro" id="IPR002035">
    <property type="entry name" value="VWF_A"/>
</dbReference>
<dbReference type="Pfam" id="PF00092">
    <property type="entry name" value="VWA"/>
    <property type="match status" value="1"/>
</dbReference>
<feature type="domain" description="VWFA" evidence="14">
    <location>
        <begin position="541"/>
        <end position="707"/>
    </location>
</feature>